<feature type="compositionally biased region" description="Low complexity" evidence="3">
    <location>
        <begin position="189"/>
        <end position="199"/>
    </location>
</feature>
<evidence type="ECO:0000256" key="3">
    <source>
        <dbReference type="SAM" id="MobiDB-lite"/>
    </source>
</evidence>
<dbReference type="Proteomes" id="UP000800235">
    <property type="component" value="Unassembled WGS sequence"/>
</dbReference>
<feature type="compositionally biased region" description="Low complexity" evidence="3">
    <location>
        <begin position="247"/>
        <end position="257"/>
    </location>
</feature>
<feature type="compositionally biased region" description="Low complexity" evidence="3">
    <location>
        <begin position="575"/>
        <end position="584"/>
    </location>
</feature>
<dbReference type="GO" id="GO:0005524">
    <property type="term" value="F:ATP binding"/>
    <property type="evidence" value="ECO:0007669"/>
    <property type="project" value="UniProtKB-KW"/>
</dbReference>
<reference evidence="5" key="1">
    <citation type="journal article" date="2020" name="Stud. Mycol.">
        <title>101 Dothideomycetes genomes: a test case for predicting lifestyles and emergence of pathogens.</title>
        <authorList>
            <person name="Haridas S."/>
            <person name="Albert R."/>
            <person name="Binder M."/>
            <person name="Bloem J."/>
            <person name="Labutti K."/>
            <person name="Salamov A."/>
            <person name="Andreopoulos B."/>
            <person name="Baker S."/>
            <person name="Barry K."/>
            <person name="Bills G."/>
            <person name="Bluhm B."/>
            <person name="Cannon C."/>
            <person name="Castanera R."/>
            <person name="Culley D."/>
            <person name="Daum C."/>
            <person name="Ezra D."/>
            <person name="Gonzalez J."/>
            <person name="Henrissat B."/>
            <person name="Kuo A."/>
            <person name="Liang C."/>
            <person name="Lipzen A."/>
            <person name="Lutzoni F."/>
            <person name="Magnuson J."/>
            <person name="Mondo S."/>
            <person name="Nolan M."/>
            <person name="Ohm R."/>
            <person name="Pangilinan J."/>
            <person name="Park H.-J."/>
            <person name="Ramirez L."/>
            <person name="Alfaro M."/>
            <person name="Sun H."/>
            <person name="Tritt A."/>
            <person name="Yoshinaga Y."/>
            <person name="Zwiers L.-H."/>
            <person name="Turgeon B."/>
            <person name="Goodwin S."/>
            <person name="Spatafora J."/>
            <person name="Crous P."/>
            <person name="Grigoriev I."/>
        </authorList>
    </citation>
    <scope>NUCLEOTIDE SEQUENCE</scope>
    <source>
        <strain evidence="5">CBS 130266</strain>
    </source>
</reference>
<dbReference type="AlphaFoldDB" id="A0A9P4TZP7"/>
<feature type="compositionally biased region" description="Low complexity" evidence="3">
    <location>
        <begin position="209"/>
        <end position="224"/>
    </location>
</feature>
<gene>
    <name evidence="5" type="ORF">EJ08DRAFT_696006</name>
</gene>
<accession>A0A9P4TZP7</accession>
<feature type="compositionally biased region" description="Basic and acidic residues" evidence="3">
    <location>
        <begin position="482"/>
        <end position="502"/>
    </location>
</feature>
<dbReference type="EMBL" id="MU007029">
    <property type="protein sequence ID" value="KAF2431855.1"/>
    <property type="molecule type" value="Genomic_DNA"/>
</dbReference>
<feature type="compositionally biased region" description="Polar residues" evidence="3">
    <location>
        <begin position="430"/>
        <end position="445"/>
    </location>
</feature>
<dbReference type="Pfam" id="PF25426">
    <property type="entry name" value="AAA_lid_BCS1"/>
    <property type="match status" value="1"/>
</dbReference>
<evidence type="ECO:0000313" key="5">
    <source>
        <dbReference type="EMBL" id="KAF2431855.1"/>
    </source>
</evidence>
<evidence type="ECO:0000313" key="6">
    <source>
        <dbReference type="Proteomes" id="UP000800235"/>
    </source>
</evidence>
<sequence length="630" mass="68501">MTFRRMFSTDPKTKATKKEIEELSKEFGAQVKAKYGLSPASIQGYCLDYRGRAARAVAEFANWKKAKLRGVEYDYDINRAVKTPVVSDSGSDVAIDSESKAGDAAFEVAIDSESKEEDAASEVALDSNNNADGAQDSVPTPQQQRESRSLPDSADATQAMNPGLVQAGKPKRSRAQEWWKPKSRSTHAIGIESPGSSSESETEPDNTPASVSDSQDSDSSAAQDTPANNLTSDEKIDSVSGDGTQDAETTAAEEACANNPTSDENVESLEVKIEEQAEILSRPTSTTRKVVNSFYYYFPRLVVGAMLASAAKIDGVAIVIYFPLFLLAVSNEACYVTLRPSPQARAETDVEIVEDLIELDSNVDETDSVRAARSAEIDAMEEREDEGLRVKMLIVLEDREDDVLRLETEGNYQATIAATETISDERLTQDTHQPTEAISETQEPEPTSDKSTDSSPQAVEAVRETQLLEAVPEEESTNTIPEADRDTHFIKAPEANSEDKSSESSASATSSPTDEANADNSTILGNVEPSELTDNMRKGFFNGVVRQKSKADSRGQPLKFAKPKPVVESERDTPSAETAAEATSGLKEGNVSEEETKQIERAIQRTRLQQLWVRLGRDTETIIGDTVSGY</sequence>
<feature type="compositionally biased region" description="Low complexity" evidence="3">
    <location>
        <begin position="503"/>
        <end position="515"/>
    </location>
</feature>
<evidence type="ECO:0000259" key="4">
    <source>
        <dbReference type="Pfam" id="PF25426"/>
    </source>
</evidence>
<organism evidence="5 6">
    <name type="scientific">Tothia fuscella</name>
    <dbReference type="NCBI Taxonomy" id="1048955"/>
    <lineage>
        <taxon>Eukaryota</taxon>
        <taxon>Fungi</taxon>
        <taxon>Dikarya</taxon>
        <taxon>Ascomycota</taxon>
        <taxon>Pezizomycotina</taxon>
        <taxon>Dothideomycetes</taxon>
        <taxon>Pleosporomycetidae</taxon>
        <taxon>Venturiales</taxon>
        <taxon>Cylindrosympodiaceae</taxon>
        <taxon>Tothia</taxon>
    </lineage>
</organism>
<proteinExistence type="predicted"/>
<feature type="compositionally biased region" description="Polar residues" evidence="3">
    <location>
        <begin position="126"/>
        <end position="144"/>
    </location>
</feature>
<evidence type="ECO:0000256" key="2">
    <source>
        <dbReference type="ARBA" id="ARBA00022840"/>
    </source>
</evidence>
<keyword evidence="1" id="KW-0547">Nucleotide-binding</keyword>
<feature type="region of interest" description="Disordered" evidence="3">
    <location>
        <begin position="547"/>
        <end position="594"/>
    </location>
</feature>
<protein>
    <recommendedName>
        <fullName evidence="4">Mitochondrial chaperone BCS1-like ATPase lid domain-containing protein</fullName>
    </recommendedName>
</protein>
<comment type="caution">
    <text evidence="5">The sequence shown here is derived from an EMBL/GenBank/DDBJ whole genome shotgun (WGS) entry which is preliminary data.</text>
</comment>
<keyword evidence="2" id="KW-0067">ATP-binding</keyword>
<keyword evidence="6" id="KW-1185">Reference proteome</keyword>
<feature type="compositionally biased region" description="Basic and acidic residues" evidence="3">
    <location>
        <begin position="565"/>
        <end position="574"/>
    </location>
</feature>
<feature type="region of interest" description="Disordered" evidence="3">
    <location>
        <begin position="417"/>
        <end position="534"/>
    </location>
</feature>
<name>A0A9P4TZP7_9PEZI</name>
<dbReference type="InterPro" id="IPR057495">
    <property type="entry name" value="AAA_lid_BCS1"/>
</dbReference>
<feature type="domain" description="Mitochondrial chaperone BCS1-like ATPase lid" evidence="4">
    <location>
        <begin position="3"/>
        <end position="59"/>
    </location>
</feature>
<feature type="region of interest" description="Disordered" evidence="3">
    <location>
        <begin position="111"/>
        <end position="266"/>
    </location>
</feature>
<evidence type="ECO:0000256" key="1">
    <source>
        <dbReference type="ARBA" id="ARBA00022741"/>
    </source>
</evidence>